<feature type="region of interest" description="Disordered" evidence="1">
    <location>
        <begin position="34"/>
        <end position="172"/>
    </location>
</feature>
<dbReference type="InterPro" id="IPR018392">
    <property type="entry name" value="LysM"/>
</dbReference>
<accession>A0A1L7RDB9</accession>
<dbReference type="InterPro" id="IPR036779">
    <property type="entry name" value="LysM_dom_sf"/>
</dbReference>
<feature type="compositionally biased region" description="Polar residues" evidence="1">
    <location>
        <begin position="116"/>
        <end position="125"/>
    </location>
</feature>
<evidence type="ECO:0000256" key="1">
    <source>
        <dbReference type="SAM" id="MobiDB-lite"/>
    </source>
</evidence>
<dbReference type="CDD" id="cd00118">
    <property type="entry name" value="LysM"/>
    <property type="match status" value="1"/>
</dbReference>
<protein>
    <submittedName>
        <fullName evidence="4">Lysin motif</fullName>
    </submittedName>
</protein>
<dbReference type="AlphaFoldDB" id="A0A1L7RDB9"/>
<feature type="transmembrane region" description="Helical" evidence="2">
    <location>
        <begin position="190"/>
        <end position="213"/>
    </location>
</feature>
<dbReference type="SUPFAM" id="SSF54106">
    <property type="entry name" value="LysM domain"/>
    <property type="match status" value="1"/>
</dbReference>
<gene>
    <name evidence="4" type="ORF">AAM4_2155</name>
</gene>
<organism evidence="4">
    <name type="scientific">Actinomyces succiniciruminis</name>
    <dbReference type="NCBI Taxonomy" id="1522002"/>
    <lineage>
        <taxon>Bacteria</taxon>
        <taxon>Bacillati</taxon>
        <taxon>Actinomycetota</taxon>
        <taxon>Actinomycetes</taxon>
        <taxon>Actinomycetales</taxon>
        <taxon>Actinomycetaceae</taxon>
        <taxon>Actinomyces</taxon>
    </lineage>
</organism>
<dbReference type="PROSITE" id="PS51782">
    <property type="entry name" value="LYSM"/>
    <property type="match status" value="1"/>
</dbReference>
<keyword evidence="2" id="KW-0472">Membrane</keyword>
<keyword evidence="2" id="KW-0812">Transmembrane</keyword>
<dbReference type="Gene3D" id="3.10.350.10">
    <property type="entry name" value="LysM domain"/>
    <property type="match status" value="1"/>
</dbReference>
<dbReference type="Pfam" id="PF01476">
    <property type="entry name" value="LysM"/>
    <property type="match status" value="1"/>
</dbReference>
<proteinExistence type="predicted"/>
<keyword evidence="2" id="KW-1133">Transmembrane helix</keyword>
<dbReference type="EMBL" id="LK995527">
    <property type="protein sequence ID" value="CED91987.1"/>
    <property type="molecule type" value="Genomic_DNA"/>
</dbReference>
<sequence length="272" mass="27842">MSALAAPVPPRLRLVSAEDHHGSRLFAVGAATDSAARSIEPEGVPAPRPRLRLVTGGVEADPEPTSGSPRVAAPPEVMRRPVAPRRRRQSLEELAPTHPAVRSRSRARLGRAASAPQANALQSQAPAPAARSCATSAQVPARTRAVPAPVGRRAVPTAAVQRGEERRPAQQVAAKRSAERAALPVAVRRLLVVGALVLAAVLVVAGGIVASGFSTAPAQTTTATVQSGQSLWDVAVATGAGDVNEVMAQIVDLNGLTSSTLQPGQTLIVPAG</sequence>
<evidence type="ECO:0000259" key="3">
    <source>
        <dbReference type="PROSITE" id="PS51782"/>
    </source>
</evidence>
<evidence type="ECO:0000256" key="2">
    <source>
        <dbReference type="SAM" id="Phobius"/>
    </source>
</evidence>
<feature type="domain" description="LysM" evidence="3">
    <location>
        <begin position="221"/>
        <end position="269"/>
    </location>
</feature>
<evidence type="ECO:0000313" key="4">
    <source>
        <dbReference type="EMBL" id="CED91987.1"/>
    </source>
</evidence>
<dbReference type="SMART" id="SM00257">
    <property type="entry name" value="LysM"/>
    <property type="match status" value="1"/>
</dbReference>
<name>A0A1L7RDB9_9ACTO</name>
<reference evidence="4" key="1">
    <citation type="submission" date="2014-07" db="EMBL/GenBank/DDBJ databases">
        <authorList>
            <person name="Zhang J.E."/>
            <person name="Yang H."/>
            <person name="Guo J."/>
            <person name="Deng Z."/>
            <person name="Luo H."/>
            <person name="Luo M."/>
            <person name="Zhao B."/>
        </authorList>
    </citation>
    <scope>NUCLEOTIDE SEQUENCE</scope>
    <source>
        <strain evidence="4">AM4</strain>
    </source>
</reference>